<keyword evidence="2" id="KW-1185">Reference proteome</keyword>
<dbReference type="AlphaFoldDB" id="A0A4Q9PQM9"/>
<dbReference type="EMBL" id="ML145148">
    <property type="protein sequence ID" value="TBU56661.1"/>
    <property type="molecule type" value="Genomic_DNA"/>
</dbReference>
<sequence length="89" mass="9155">SPSWQASVCLPPPVSASAYLPHTLAAERLGCVINSGSPPGCVPKPRCPNLQMSLTATGLPPRPTALSSQTHHALCAELPIAKTAAHLPL</sequence>
<proteinExistence type="predicted"/>
<evidence type="ECO:0000313" key="1">
    <source>
        <dbReference type="EMBL" id="TBU56661.1"/>
    </source>
</evidence>
<organism evidence="1 2">
    <name type="scientific">Dichomitus squalens</name>
    <dbReference type="NCBI Taxonomy" id="114155"/>
    <lineage>
        <taxon>Eukaryota</taxon>
        <taxon>Fungi</taxon>
        <taxon>Dikarya</taxon>
        <taxon>Basidiomycota</taxon>
        <taxon>Agaricomycotina</taxon>
        <taxon>Agaricomycetes</taxon>
        <taxon>Polyporales</taxon>
        <taxon>Polyporaceae</taxon>
        <taxon>Dichomitus</taxon>
    </lineage>
</organism>
<gene>
    <name evidence="1" type="ORF">BD310DRAFT_1023449</name>
</gene>
<feature type="non-terminal residue" evidence="1">
    <location>
        <position position="1"/>
    </location>
</feature>
<evidence type="ECO:0000313" key="2">
    <source>
        <dbReference type="Proteomes" id="UP000292082"/>
    </source>
</evidence>
<dbReference type="Proteomes" id="UP000292082">
    <property type="component" value="Unassembled WGS sequence"/>
</dbReference>
<accession>A0A4Q9PQM9</accession>
<reference evidence="1 2" key="1">
    <citation type="submission" date="2019-01" db="EMBL/GenBank/DDBJ databases">
        <title>Draft genome sequences of three monokaryotic isolates of the white-rot basidiomycete fungus Dichomitus squalens.</title>
        <authorList>
            <consortium name="DOE Joint Genome Institute"/>
            <person name="Lopez S.C."/>
            <person name="Andreopoulos B."/>
            <person name="Pangilinan J."/>
            <person name="Lipzen A."/>
            <person name="Riley R."/>
            <person name="Ahrendt S."/>
            <person name="Ng V."/>
            <person name="Barry K."/>
            <person name="Daum C."/>
            <person name="Grigoriev I.V."/>
            <person name="Hilden K.S."/>
            <person name="Makela M.R."/>
            <person name="de Vries R.P."/>
        </authorList>
    </citation>
    <scope>NUCLEOTIDE SEQUENCE [LARGE SCALE GENOMIC DNA]</scope>
    <source>
        <strain evidence="1 2">CBS 464.89</strain>
    </source>
</reference>
<name>A0A4Q9PQM9_9APHY</name>
<protein>
    <submittedName>
        <fullName evidence="1">Uncharacterized protein</fullName>
    </submittedName>
</protein>